<comment type="caution">
    <text evidence="2">The sequence shown here is derived from an EMBL/GenBank/DDBJ whole genome shotgun (WGS) entry which is preliminary data.</text>
</comment>
<keyword evidence="1" id="KW-0812">Transmembrane</keyword>
<dbReference type="EMBL" id="JAGPNL010000005">
    <property type="protein sequence ID" value="MBQ0828755.1"/>
    <property type="molecule type" value="Genomic_DNA"/>
</dbReference>
<evidence type="ECO:0000313" key="3">
    <source>
        <dbReference type="Proteomes" id="UP000677875"/>
    </source>
</evidence>
<evidence type="ECO:0000256" key="1">
    <source>
        <dbReference type="SAM" id="Phobius"/>
    </source>
</evidence>
<gene>
    <name evidence="2" type="ORF">J5Y05_19960</name>
</gene>
<protein>
    <submittedName>
        <fullName evidence="2">Uncharacterized protein</fullName>
    </submittedName>
</protein>
<dbReference type="RefSeq" id="WP_210874387.1">
    <property type="nucleotide sequence ID" value="NZ_JAGPNL010000005.1"/>
</dbReference>
<evidence type="ECO:0000313" key="2">
    <source>
        <dbReference type="EMBL" id="MBQ0828755.1"/>
    </source>
</evidence>
<feature type="transmembrane region" description="Helical" evidence="1">
    <location>
        <begin position="23"/>
        <end position="44"/>
    </location>
</feature>
<proteinExistence type="predicted"/>
<feature type="transmembrane region" description="Helical" evidence="1">
    <location>
        <begin position="56"/>
        <end position="76"/>
    </location>
</feature>
<name>A0A940XPP5_9ACTN</name>
<organism evidence="2 3">
    <name type="scientific">Streptomyces tagetis</name>
    <dbReference type="NCBI Taxonomy" id="2820809"/>
    <lineage>
        <taxon>Bacteria</taxon>
        <taxon>Bacillati</taxon>
        <taxon>Actinomycetota</taxon>
        <taxon>Actinomycetes</taxon>
        <taxon>Kitasatosporales</taxon>
        <taxon>Streptomycetaceae</taxon>
        <taxon>Streptomyces</taxon>
    </lineage>
</organism>
<keyword evidence="3" id="KW-1185">Reference proteome</keyword>
<keyword evidence="1" id="KW-0472">Membrane</keyword>
<keyword evidence="1" id="KW-1133">Transmembrane helix</keyword>
<accession>A0A940XPP5</accession>
<sequence length="95" mass="9812">MADKGVEQDDERGYGAGPWWGDLGTWGAVVLIGVGGLAAGWVFLRPFGSSEETALGYYQAARVAAIGLVIVGSALLSRRRTAGRGGEESAEGEPS</sequence>
<dbReference type="AlphaFoldDB" id="A0A940XPP5"/>
<dbReference type="Proteomes" id="UP000677875">
    <property type="component" value="Unassembled WGS sequence"/>
</dbReference>
<reference evidence="2" key="1">
    <citation type="submission" date="2021-04" db="EMBL/GenBank/DDBJ databases">
        <title>Genome seq and assembly of Streptomyces sp. RG38.</title>
        <authorList>
            <person name="Chhetri G."/>
        </authorList>
    </citation>
    <scope>NUCLEOTIDE SEQUENCE</scope>
    <source>
        <strain evidence="2">RG38</strain>
    </source>
</reference>